<dbReference type="Proteomes" id="UP001155660">
    <property type="component" value="Chromosome A21"/>
</dbReference>
<dbReference type="GeneID" id="109100230"/>
<dbReference type="InterPro" id="IPR032745">
    <property type="entry name" value="GRIN_C"/>
</dbReference>
<dbReference type="GO" id="GO:0031175">
    <property type="term" value="P:neuron projection development"/>
    <property type="evidence" value="ECO:0007669"/>
    <property type="project" value="TreeGrafter"/>
</dbReference>
<reference evidence="3" key="1">
    <citation type="submission" date="2025-08" db="UniProtKB">
        <authorList>
            <consortium name="RefSeq"/>
        </authorList>
    </citation>
    <scope>IDENTIFICATION</scope>
    <source>
        <tissue evidence="3">Muscle</tissue>
    </source>
</reference>
<comment type="function">
    <text evidence="1">May be involved in neurite outgrowth.</text>
</comment>
<evidence type="ECO:0000259" key="2">
    <source>
        <dbReference type="Pfam" id="PF15235"/>
    </source>
</evidence>
<sequence>MTTTDNPAIHLLCCPVHLELSERARVEERREVKEAGAVWAEGKETRDGSGSRYFNMEEGQRPTSEIYLPSISLGSVDTETVEDHELPIISLSKSSTEMVSGPPQRTELAWYSQNLRKSVSSAACTQRPISLGGPSTGVPVNVCDHEQGSMCSGNSTPETVIWHGGTARSWSFMEDSPKRTPVQDPLLGQNQVHSGPHSPSTNRDLRMKGLVCREGCCRCCGPAENLTGCSCCRMPCRMSSSGLSNNFTPQGESTEDHAQSNCKSHHLTACHTFSGHMISTACLRNTCSVFPCPGHLISRPPCAGSPCAGQRSLLHSGLLGFPPLVSSISETRLDSRSTGHCCGSELRGQNSSCLRLDRTVQTGFNRTVKDATTMTSDHELRDVGVQTASDSLASPLSHLLPEISLRVDPTLDTPLIAERMCHKTPVKEVEWDAEGMTWEVYGAAVDPEELGLAIQKHLELQIKETAAAAAAAVTAQKEDSTDNVSSLALQPRQRKKSEGIIRTLRSSACCSNASNVGD</sequence>
<proteinExistence type="predicted"/>
<gene>
    <name evidence="3" type="primary">LOC109100230</name>
</gene>
<dbReference type="RefSeq" id="XP_042634485.1">
    <property type="nucleotide sequence ID" value="XM_042778551.1"/>
</dbReference>
<protein>
    <submittedName>
        <fullName evidence="3">Uncharacterized protein LOC109100230 isoform X1</fullName>
    </submittedName>
</protein>
<feature type="domain" description="G protein-regulated inducer of neurite outgrowth C-terminal" evidence="2">
    <location>
        <begin position="422"/>
        <end position="514"/>
    </location>
</feature>
<dbReference type="OrthoDB" id="10049175at2759"/>
<dbReference type="PANTHER" id="PTHR15718:SF5">
    <property type="entry name" value="G PROTEIN-REGULATED INDUCER OF NEURITE OUTGROWTH 2"/>
    <property type="match status" value="1"/>
</dbReference>
<dbReference type="GO" id="GO:0005886">
    <property type="term" value="C:plasma membrane"/>
    <property type="evidence" value="ECO:0007669"/>
    <property type="project" value="TreeGrafter"/>
</dbReference>
<evidence type="ECO:0000256" key="1">
    <source>
        <dbReference type="ARBA" id="ARBA00002358"/>
    </source>
</evidence>
<organism evidence="3">
    <name type="scientific">Cyprinus carpio</name>
    <name type="common">Common carp</name>
    <dbReference type="NCBI Taxonomy" id="7962"/>
    <lineage>
        <taxon>Eukaryota</taxon>
        <taxon>Metazoa</taxon>
        <taxon>Chordata</taxon>
        <taxon>Craniata</taxon>
        <taxon>Vertebrata</taxon>
        <taxon>Euteleostomi</taxon>
        <taxon>Actinopterygii</taxon>
        <taxon>Neopterygii</taxon>
        <taxon>Teleostei</taxon>
        <taxon>Ostariophysi</taxon>
        <taxon>Cypriniformes</taxon>
        <taxon>Cyprinidae</taxon>
        <taxon>Cyprininae</taxon>
        <taxon>Cyprinus</taxon>
    </lineage>
</organism>
<dbReference type="KEGG" id="ccar:109100230"/>
<dbReference type="AlphaFoldDB" id="A0A9Q9Z9F4"/>
<evidence type="ECO:0000313" key="3">
    <source>
        <dbReference type="RefSeq" id="XP_042634485.1"/>
    </source>
</evidence>
<dbReference type="PANTHER" id="PTHR15718">
    <property type="entry name" value="G PROTEIN-REGULATED INDUCER OF NEURITE OUTGROWTH C-TERMINAL DOMAIN-CONTAINING PROTEIN"/>
    <property type="match status" value="1"/>
</dbReference>
<dbReference type="InterPro" id="IPR026646">
    <property type="entry name" value="GPRIN2-like/GPRIN3"/>
</dbReference>
<dbReference type="Pfam" id="PF15235">
    <property type="entry name" value="GRIN_C"/>
    <property type="match status" value="1"/>
</dbReference>
<name>A0A9Q9Z9F4_CYPCA</name>
<accession>A0A9Q9Z9F4</accession>